<dbReference type="PRINTS" id="PR00237">
    <property type="entry name" value="GPCRRHODOPSN"/>
</dbReference>
<gene>
    <name evidence="11" type="primary">gcr074</name>
</gene>
<dbReference type="InterPro" id="IPR000276">
    <property type="entry name" value="GPCR_Rhodpsn"/>
</dbReference>
<dbReference type="GO" id="GO:0005886">
    <property type="term" value="C:plasma membrane"/>
    <property type="evidence" value="ECO:0007669"/>
    <property type="project" value="TreeGrafter"/>
</dbReference>
<evidence type="ECO:0000256" key="7">
    <source>
        <dbReference type="ARBA" id="ARBA00023224"/>
    </source>
</evidence>
<evidence type="ECO:0000256" key="6">
    <source>
        <dbReference type="ARBA" id="ARBA00023170"/>
    </source>
</evidence>
<feature type="transmembrane region" description="Helical" evidence="9">
    <location>
        <begin position="252"/>
        <end position="270"/>
    </location>
</feature>
<dbReference type="PANTHER" id="PTHR45695:SF9">
    <property type="entry name" value="LEUCOKININ RECEPTOR"/>
    <property type="match status" value="1"/>
</dbReference>
<dbReference type="InterPro" id="IPR017452">
    <property type="entry name" value="GPCR_Rhodpsn_7TM"/>
</dbReference>
<dbReference type="PROSITE" id="PS50262">
    <property type="entry name" value="G_PROTEIN_RECEP_F1_2"/>
    <property type="match status" value="1"/>
</dbReference>
<keyword evidence="7 8" id="KW-0807">Transducer</keyword>
<comment type="similarity">
    <text evidence="8">Belongs to the G-protein coupled receptor 1 family.</text>
</comment>
<feature type="domain" description="G-protein coupled receptors family 1 profile" evidence="10">
    <location>
        <begin position="42"/>
        <end position="306"/>
    </location>
</feature>
<keyword evidence="2 8" id="KW-0812">Transmembrane</keyword>
<feature type="transmembrane region" description="Helical" evidence="9">
    <location>
        <begin position="141"/>
        <end position="162"/>
    </location>
</feature>
<evidence type="ECO:0000256" key="9">
    <source>
        <dbReference type="SAM" id="Phobius"/>
    </source>
</evidence>
<proteinExistence type="evidence at transcript level"/>
<evidence type="ECO:0000256" key="1">
    <source>
        <dbReference type="ARBA" id="ARBA00004141"/>
    </source>
</evidence>
<feature type="transmembrane region" description="Helical" evidence="9">
    <location>
        <begin position="194"/>
        <end position="215"/>
    </location>
</feature>
<evidence type="ECO:0000256" key="5">
    <source>
        <dbReference type="ARBA" id="ARBA00023136"/>
    </source>
</evidence>
<dbReference type="PROSITE" id="PS00237">
    <property type="entry name" value="G_PROTEIN_RECEP_F1_1"/>
    <property type="match status" value="1"/>
</dbReference>
<name>A0A193KUA5_SCHMD</name>
<dbReference type="AlphaFoldDB" id="A0A193KUA5"/>
<dbReference type="EMBL" id="KX018881">
    <property type="protein sequence ID" value="ANO39042.1"/>
    <property type="molecule type" value="mRNA"/>
</dbReference>
<evidence type="ECO:0000256" key="2">
    <source>
        <dbReference type="ARBA" id="ARBA00022692"/>
    </source>
</evidence>
<feature type="transmembrane region" description="Helical" evidence="9">
    <location>
        <begin position="30"/>
        <end position="51"/>
    </location>
</feature>
<evidence type="ECO:0000313" key="11">
    <source>
        <dbReference type="EMBL" id="ANO39042.1"/>
    </source>
</evidence>
<feature type="transmembrane region" description="Helical" evidence="9">
    <location>
        <begin position="100"/>
        <end position="121"/>
    </location>
</feature>
<keyword evidence="6 8" id="KW-0675">Receptor</keyword>
<protein>
    <submittedName>
        <fullName evidence="11">GCR074</fullName>
    </submittedName>
</protein>
<evidence type="ECO:0000259" key="10">
    <source>
        <dbReference type="PROSITE" id="PS50262"/>
    </source>
</evidence>
<keyword evidence="4 8" id="KW-0297">G-protein coupled receptor</keyword>
<sequence>MNFLNMNFSNGTLCEEYKADLSLQNYLLPIFYSVIFLMGLMGNITVIYIIFFKPGMTTVPNLLIANLSLGDIVFIFGHMCFSIPSYLLPGFYGGNFLCRLMVFVKCSCLGISIFTLTFMAVDRFRAITRPLHQQALSRVAVITVMVTIWIFSMAASVPTIMYTEIKVHPISNNDTCFILRFCSSEHPYFEVITWVRFCVYFVIPFFVISFCYIAISTTLCKTQNVSLLVVTNHMDNKTLAIPRRQMEARRKLSVVVLALVVIFVVCRLPYESHSIFLLLQSESIQWWSAAATVLLYFYSSINPLILGILSPTFRRFMLKMWCRCFFNFSNTVQTHSAPPNSTKIVYNRTNRSPSPCELLM</sequence>
<comment type="subcellular location">
    <subcellularLocation>
        <location evidence="1">Membrane</location>
        <topology evidence="1">Multi-pass membrane protein</topology>
    </subcellularLocation>
</comment>
<evidence type="ECO:0000256" key="8">
    <source>
        <dbReference type="RuleBase" id="RU000688"/>
    </source>
</evidence>
<dbReference type="Gene3D" id="1.20.1070.10">
    <property type="entry name" value="Rhodopsin 7-helix transmembrane proteins"/>
    <property type="match status" value="1"/>
</dbReference>
<dbReference type="SUPFAM" id="SSF81321">
    <property type="entry name" value="Family A G protein-coupled receptor-like"/>
    <property type="match status" value="1"/>
</dbReference>
<dbReference type="PANTHER" id="PTHR45695">
    <property type="entry name" value="LEUCOKININ RECEPTOR-RELATED"/>
    <property type="match status" value="1"/>
</dbReference>
<organism evidence="11">
    <name type="scientific">Schmidtea mediterranea</name>
    <name type="common">Freshwater planarian flatworm</name>
    <dbReference type="NCBI Taxonomy" id="79327"/>
    <lineage>
        <taxon>Eukaryota</taxon>
        <taxon>Metazoa</taxon>
        <taxon>Spiralia</taxon>
        <taxon>Lophotrochozoa</taxon>
        <taxon>Platyhelminthes</taxon>
        <taxon>Rhabditophora</taxon>
        <taxon>Seriata</taxon>
        <taxon>Tricladida</taxon>
        <taxon>Continenticola</taxon>
        <taxon>Geoplanoidea</taxon>
        <taxon>Dugesiidae</taxon>
        <taxon>Schmidtea</taxon>
    </lineage>
</organism>
<dbReference type="GO" id="GO:0004930">
    <property type="term" value="F:G protein-coupled receptor activity"/>
    <property type="evidence" value="ECO:0007669"/>
    <property type="project" value="UniProtKB-KW"/>
</dbReference>
<evidence type="ECO:0000256" key="4">
    <source>
        <dbReference type="ARBA" id="ARBA00023040"/>
    </source>
</evidence>
<dbReference type="OrthoDB" id="10049706at2759"/>
<feature type="transmembrane region" description="Helical" evidence="9">
    <location>
        <begin position="286"/>
        <end position="309"/>
    </location>
</feature>
<reference evidence="11" key="1">
    <citation type="journal article" date="2016" name="PLoS Biol.">
        <title>GPCRs Direct Germline Development and Somatic Gonad Function in Planarians.</title>
        <authorList>
            <person name="Saberi A."/>
            <person name="Jamal A."/>
            <person name="Beets I."/>
            <person name="Schoofs L."/>
            <person name="Newmark P.A."/>
        </authorList>
    </citation>
    <scope>NUCLEOTIDE SEQUENCE</scope>
</reference>
<feature type="transmembrane region" description="Helical" evidence="9">
    <location>
        <begin position="63"/>
        <end position="88"/>
    </location>
</feature>
<evidence type="ECO:0000256" key="3">
    <source>
        <dbReference type="ARBA" id="ARBA00022989"/>
    </source>
</evidence>
<accession>A0A193KUA5</accession>
<keyword evidence="5 9" id="KW-0472">Membrane</keyword>
<keyword evidence="3 9" id="KW-1133">Transmembrane helix</keyword>
<dbReference type="Pfam" id="PF00001">
    <property type="entry name" value="7tm_1"/>
    <property type="match status" value="1"/>
</dbReference>